<dbReference type="PANTHER" id="PTHR46018:SF7">
    <property type="entry name" value="RIBONUCLEASE Z"/>
    <property type="match status" value="1"/>
</dbReference>
<evidence type="ECO:0000313" key="2">
    <source>
        <dbReference type="EMBL" id="PFG74619.1"/>
    </source>
</evidence>
<dbReference type="Pfam" id="PF12706">
    <property type="entry name" value="Lactamase_B_2"/>
    <property type="match status" value="1"/>
</dbReference>
<keyword evidence="3" id="KW-1185">Reference proteome</keyword>
<proteinExistence type="predicted"/>
<evidence type="ECO:0000259" key="1">
    <source>
        <dbReference type="SMART" id="SM00849"/>
    </source>
</evidence>
<accession>A0A2A9HIG6</accession>
<dbReference type="InterPro" id="IPR036866">
    <property type="entry name" value="RibonucZ/Hydroxyglut_hydro"/>
</dbReference>
<dbReference type="Gene3D" id="3.60.15.10">
    <property type="entry name" value="Ribonuclease Z/Hydroxyacylglutathione hydrolase-like"/>
    <property type="match status" value="1"/>
</dbReference>
<feature type="domain" description="Metallo-beta-lactamase" evidence="1">
    <location>
        <begin position="20"/>
        <end position="219"/>
    </location>
</feature>
<dbReference type="AlphaFoldDB" id="A0A2A9HIG6"/>
<evidence type="ECO:0000313" key="3">
    <source>
        <dbReference type="Proteomes" id="UP000223071"/>
    </source>
</evidence>
<gene>
    <name evidence="2" type="ORF">A9A59_1856</name>
</gene>
<reference evidence="2 3" key="1">
    <citation type="submission" date="2017-09" db="EMBL/GenBank/DDBJ databases">
        <title>Sequencing the genomes of two abundant thermophiles in Great Basin hot springs: Thermocrinis jamiesonii and novel Chloroflexi Thermoflexus hugenholtzii.</title>
        <authorList>
            <person name="Hedlund B."/>
        </authorList>
    </citation>
    <scope>NUCLEOTIDE SEQUENCE [LARGE SCALE GENOMIC DNA]</scope>
    <source>
        <strain evidence="2 3">G233</strain>
    </source>
</reference>
<dbReference type="EMBL" id="PDJQ01000001">
    <property type="protein sequence ID" value="PFG74619.1"/>
    <property type="molecule type" value="Genomic_DNA"/>
</dbReference>
<dbReference type="SMART" id="SM00849">
    <property type="entry name" value="Lactamase_B"/>
    <property type="match status" value="1"/>
</dbReference>
<name>A0A2A9HIG6_TEPT2</name>
<dbReference type="InterPro" id="IPR001279">
    <property type="entry name" value="Metallo-B-lactamas"/>
</dbReference>
<organism evidence="2 3">
    <name type="scientific">Tepidiforma thermophila (strain KCTC 52669 / CGMCC 1.13589 / G233)</name>
    <dbReference type="NCBI Taxonomy" id="2761530"/>
    <lineage>
        <taxon>Bacteria</taxon>
        <taxon>Bacillati</taxon>
        <taxon>Chloroflexota</taxon>
        <taxon>Tepidiformia</taxon>
        <taxon>Tepidiformales</taxon>
        <taxon>Tepidiformaceae</taxon>
        <taxon>Tepidiforma</taxon>
    </lineage>
</organism>
<sequence length="243" mass="26843">MGNLDFAFVGTGNAFAPGGLCWNGFVADGRYLFEAPPQALQSLNRMGIDANELEAIILSHHHGDHFLGLPFLLLHWKYFGRSRPATIVGPPGTQELAVAIGRSVYPGLFDIVYELRWVELADGESAQVGDLRLTAQRVEHDARLSLNLGYQCELRGRVFAYTGDTGFCEAILEMARTSEVLVAECSSVDEHVPIHLNLIEDIPRLRDVMAPEAHLILTHLTPAVSAATLRNTTIARDLEHYRI</sequence>
<protein>
    <submittedName>
        <fullName evidence="2">Ribonuclease BN (tRNA processing enzyme)</fullName>
    </submittedName>
</protein>
<comment type="caution">
    <text evidence="2">The sequence shown here is derived from an EMBL/GenBank/DDBJ whole genome shotgun (WGS) entry which is preliminary data.</text>
</comment>
<dbReference type="RefSeq" id="WP_098503994.1">
    <property type="nucleotide sequence ID" value="NZ_PDJQ01000001.1"/>
</dbReference>
<dbReference type="Proteomes" id="UP000223071">
    <property type="component" value="Unassembled WGS sequence"/>
</dbReference>
<dbReference type="GO" id="GO:0042781">
    <property type="term" value="F:3'-tRNA processing endoribonuclease activity"/>
    <property type="evidence" value="ECO:0007669"/>
    <property type="project" value="TreeGrafter"/>
</dbReference>
<dbReference type="SUPFAM" id="SSF56281">
    <property type="entry name" value="Metallo-hydrolase/oxidoreductase"/>
    <property type="match status" value="1"/>
</dbReference>
<dbReference type="PANTHER" id="PTHR46018">
    <property type="entry name" value="ZINC PHOSPHODIESTERASE ELAC PROTEIN 1"/>
    <property type="match status" value="1"/>
</dbReference>